<dbReference type="SUPFAM" id="SSF47954">
    <property type="entry name" value="Cyclin-like"/>
    <property type="match status" value="2"/>
</dbReference>
<keyword evidence="2" id="KW-0132">Cell division</keyword>
<reference evidence="9 10" key="1">
    <citation type="journal article" date="2024" name="Ann. Entomol. Soc. Am.">
        <title>Genomic analyses of the southern and eastern yellowjacket wasps (Hymenoptera: Vespidae) reveal evolutionary signatures of social life.</title>
        <authorList>
            <person name="Catto M.A."/>
            <person name="Caine P.B."/>
            <person name="Orr S.E."/>
            <person name="Hunt B.G."/>
            <person name="Goodisman M.A.D."/>
        </authorList>
    </citation>
    <scope>NUCLEOTIDE SEQUENCE [LARGE SCALE GENOMIC DNA]</scope>
    <source>
        <strain evidence="9">233</strain>
        <tissue evidence="9">Head and thorax</tissue>
    </source>
</reference>
<dbReference type="Pfam" id="PF02984">
    <property type="entry name" value="Cyclin_C"/>
    <property type="match status" value="1"/>
</dbReference>
<evidence type="ECO:0000313" key="10">
    <source>
        <dbReference type="Proteomes" id="UP001607302"/>
    </source>
</evidence>
<dbReference type="GO" id="GO:0051301">
    <property type="term" value="P:cell division"/>
    <property type="evidence" value="ECO:0007669"/>
    <property type="project" value="UniProtKB-KW"/>
</dbReference>
<dbReference type="Proteomes" id="UP001607302">
    <property type="component" value="Unassembled WGS sequence"/>
</dbReference>
<dbReference type="InterPro" id="IPR048258">
    <property type="entry name" value="Cyclins_cyclin-box"/>
</dbReference>
<evidence type="ECO:0000259" key="8">
    <source>
        <dbReference type="SMART" id="SM01332"/>
    </source>
</evidence>
<dbReference type="InterPro" id="IPR039361">
    <property type="entry name" value="Cyclin"/>
</dbReference>
<dbReference type="InterPro" id="IPR013763">
    <property type="entry name" value="Cyclin-like_dom"/>
</dbReference>
<sequence length="461" mass="53476">MATIRVHEDQENRIADIFRGKENIVVPAQNQVLQQTKRAVLGVLHNNCHRIVKTDICKDEKHPKAKSIVTVPFEPFKIYEDKKDEPAFKVYEDKLEEETSVVLRDSKEEREVVTKQEVTVQSEQKKPRLDINSLSINDLPVFCNNLQEIIKSKQDDALPQGSPMSLEKSLLFPNSSKKDNRTNKESSRELRINFFDVEEYRADIYSYLRVAERQHRPKPGYMKKQPDITYLMRLILVDWLVEVAEEYRLQTETLYLAVSYIDRFLSYMSVVRAKLQLVGTAAMFIAAKYEEIYPPDVGEFVYITDDTYTKKQVLRMEHLILRVLSFDLTVPTPLAFLKDYCISNNLSEKIKFLAMYLCELSLLEADPYLQYLPSHLAASAIALARHTLQEETWPHELELSTGYSLHELKECISHLNKTFHNASNIQQQAIQEKYKSSKYGHVALLLPRSTEALVYEDEESA</sequence>
<keyword evidence="3" id="KW-0498">Mitosis</keyword>
<name>A0ABD1ZWB8_VESSQ</name>
<feature type="domain" description="Cyclin C-terminal" evidence="8">
    <location>
        <begin position="331"/>
        <end position="448"/>
    </location>
</feature>
<dbReference type="GO" id="GO:0005634">
    <property type="term" value="C:nucleus"/>
    <property type="evidence" value="ECO:0007669"/>
    <property type="project" value="UniProtKB-ARBA"/>
</dbReference>
<evidence type="ECO:0000259" key="7">
    <source>
        <dbReference type="SMART" id="SM00385"/>
    </source>
</evidence>
<dbReference type="PIRSF" id="PIRSF001771">
    <property type="entry name" value="Cyclin_A_B_D_E"/>
    <property type="match status" value="1"/>
</dbReference>
<evidence type="ECO:0000256" key="6">
    <source>
        <dbReference type="RuleBase" id="RU000383"/>
    </source>
</evidence>
<dbReference type="GO" id="GO:0000278">
    <property type="term" value="P:mitotic cell cycle"/>
    <property type="evidence" value="ECO:0007669"/>
    <property type="project" value="UniProtKB-ARBA"/>
</dbReference>
<dbReference type="InterPro" id="IPR032447">
    <property type="entry name" value="Cyclin-A_N"/>
</dbReference>
<evidence type="ECO:0000256" key="3">
    <source>
        <dbReference type="ARBA" id="ARBA00022776"/>
    </source>
</evidence>
<evidence type="ECO:0000256" key="1">
    <source>
        <dbReference type="ARBA" id="ARBA00006955"/>
    </source>
</evidence>
<accession>A0ABD1ZWB8</accession>
<evidence type="ECO:0000256" key="5">
    <source>
        <dbReference type="ARBA" id="ARBA00023306"/>
    </source>
</evidence>
<dbReference type="SMART" id="SM01332">
    <property type="entry name" value="Cyclin_C"/>
    <property type="match status" value="1"/>
</dbReference>
<dbReference type="CDD" id="cd20504">
    <property type="entry name" value="CYCLIN_CCNA_rpt1"/>
    <property type="match status" value="1"/>
</dbReference>
<dbReference type="Gene3D" id="1.10.472.10">
    <property type="entry name" value="Cyclin-like"/>
    <property type="match status" value="2"/>
</dbReference>
<gene>
    <name evidence="9" type="ORF">V1478_017623</name>
</gene>
<dbReference type="PROSITE" id="PS00292">
    <property type="entry name" value="CYCLINS"/>
    <property type="match status" value="1"/>
</dbReference>
<dbReference type="InterPro" id="IPR004367">
    <property type="entry name" value="Cyclin_C-dom"/>
</dbReference>
<dbReference type="FunFam" id="1.10.472.10:FF:000001">
    <property type="entry name" value="G2/mitotic-specific cyclin"/>
    <property type="match status" value="1"/>
</dbReference>
<comment type="similarity">
    <text evidence="1">Belongs to the cyclin family. Cyclin AB subfamily.</text>
</comment>
<dbReference type="InterPro" id="IPR006671">
    <property type="entry name" value="Cyclin_N"/>
</dbReference>
<dbReference type="Pfam" id="PF00134">
    <property type="entry name" value="Cyclin_N"/>
    <property type="match status" value="1"/>
</dbReference>
<dbReference type="SMART" id="SM00385">
    <property type="entry name" value="CYCLIN"/>
    <property type="match status" value="2"/>
</dbReference>
<dbReference type="InterPro" id="IPR046965">
    <property type="entry name" value="Cyclin_A/B-like"/>
</dbReference>
<evidence type="ECO:0000256" key="4">
    <source>
        <dbReference type="ARBA" id="ARBA00023127"/>
    </source>
</evidence>
<feature type="domain" description="Cyclin-like" evidence="7">
    <location>
        <begin position="238"/>
        <end position="322"/>
    </location>
</feature>
<proteinExistence type="inferred from homology"/>
<keyword evidence="5" id="KW-0131">Cell cycle</keyword>
<dbReference type="CDD" id="cd20505">
    <property type="entry name" value="CYCLIN_CCNA_rpt2"/>
    <property type="match status" value="1"/>
</dbReference>
<dbReference type="EMBL" id="JAUDFV010000165">
    <property type="protein sequence ID" value="KAL2712668.1"/>
    <property type="molecule type" value="Genomic_DNA"/>
</dbReference>
<dbReference type="InterPro" id="IPR036915">
    <property type="entry name" value="Cyclin-like_sf"/>
</dbReference>
<dbReference type="Pfam" id="PF16500">
    <property type="entry name" value="Cyclin_N2"/>
    <property type="match status" value="1"/>
</dbReference>
<comment type="caution">
    <text evidence="9">The sequence shown here is derived from an EMBL/GenBank/DDBJ whole genome shotgun (WGS) entry which is preliminary data.</text>
</comment>
<evidence type="ECO:0000256" key="2">
    <source>
        <dbReference type="ARBA" id="ARBA00022618"/>
    </source>
</evidence>
<keyword evidence="10" id="KW-1185">Reference proteome</keyword>
<dbReference type="AlphaFoldDB" id="A0ABD1ZWB8"/>
<keyword evidence="4 6" id="KW-0195">Cyclin</keyword>
<evidence type="ECO:0000313" key="9">
    <source>
        <dbReference type="EMBL" id="KAL2712668.1"/>
    </source>
</evidence>
<protein>
    <submittedName>
        <fullName evidence="9">Cyclin-A2</fullName>
    </submittedName>
</protein>
<dbReference type="PANTHER" id="PTHR10177">
    <property type="entry name" value="CYCLINS"/>
    <property type="match status" value="1"/>
</dbReference>
<organism evidence="9 10">
    <name type="scientific">Vespula squamosa</name>
    <name type="common">Southern yellow jacket</name>
    <name type="synonym">Wasp</name>
    <dbReference type="NCBI Taxonomy" id="30214"/>
    <lineage>
        <taxon>Eukaryota</taxon>
        <taxon>Metazoa</taxon>
        <taxon>Ecdysozoa</taxon>
        <taxon>Arthropoda</taxon>
        <taxon>Hexapoda</taxon>
        <taxon>Insecta</taxon>
        <taxon>Pterygota</taxon>
        <taxon>Neoptera</taxon>
        <taxon>Endopterygota</taxon>
        <taxon>Hymenoptera</taxon>
        <taxon>Apocrita</taxon>
        <taxon>Aculeata</taxon>
        <taxon>Vespoidea</taxon>
        <taxon>Vespidae</taxon>
        <taxon>Vespinae</taxon>
        <taxon>Vespula</taxon>
    </lineage>
</organism>
<feature type="domain" description="Cyclin-like" evidence="7">
    <location>
        <begin position="335"/>
        <end position="417"/>
    </location>
</feature>